<name>A0ABU0M5U9_9HYPH</name>
<dbReference type="EMBL" id="JAUSWJ010000001">
    <property type="protein sequence ID" value="MDQ0516340.1"/>
    <property type="molecule type" value="Genomic_DNA"/>
</dbReference>
<dbReference type="RefSeq" id="WP_266279729.1">
    <property type="nucleotide sequence ID" value="NZ_JAPKNF010000001.1"/>
</dbReference>
<evidence type="ECO:0000313" key="1">
    <source>
        <dbReference type="EMBL" id="MDQ0516340.1"/>
    </source>
</evidence>
<organism evidence="1 2">
    <name type="scientific">Kaistia geumhonensis</name>
    <dbReference type="NCBI Taxonomy" id="410839"/>
    <lineage>
        <taxon>Bacteria</taxon>
        <taxon>Pseudomonadati</taxon>
        <taxon>Pseudomonadota</taxon>
        <taxon>Alphaproteobacteria</taxon>
        <taxon>Hyphomicrobiales</taxon>
        <taxon>Kaistiaceae</taxon>
        <taxon>Kaistia</taxon>
    </lineage>
</organism>
<gene>
    <name evidence="1" type="ORF">QO015_001953</name>
</gene>
<sequence length="133" mass="14642">MTTLQDISVWRGNSLPPIEWTWADGYAGTAQCQLTVWRRGKRLFTVDSGAGLTIDPYGRRFIWEPTVDQSRQLPLGRLCDYELEDRVGGEQTLFAGAVIGIGGLNLDDGATQPGGSLDFSYTGNTDQELDGWI</sequence>
<reference evidence="1 2" key="1">
    <citation type="submission" date="2023-07" db="EMBL/GenBank/DDBJ databases">
        <title>Genomic Encyclopedia of Type Strains, Phase IV (KMG-IV): sequencing the most valuable type-strain genomes for metagenomic binning, comparative biology and taxonomic classification.</title>
        <authorList>
            <person name="Goeker M."/>
        </authorList>
    </citation>
    <scope>NUCLEOTIDE SEQUENCE [LARGE SCALE GENOMIC DNA]</scope>
    <source>
        <strain evidence="1 2">B1-1</strain>
    </source>
</reference>
<keyword evidence="2" id="KW-1185">Reference proteome</keyword>
<proteinExistence type="predicted"/>
<accession>A0ABU0M5U9</accession>
<protein>
    <submittedName>
        <fullName evidence="1">Uncharacterized protein</fullName>
    </submittedName>
</protein>
<dbReference type="Proteomes" id="UP001223743">
    <property type="component" value="Unassembled WGS sequence"/>
</dbReference>
<evidence type="ECO:0000313" key="2">
    <source>
        <dbReference type="Proteomes" id="UP001223743"/>
    </source>
</evidence>
<comment type="caution">
    <text evidence="1">The sequence shown here is derived from an EMBL/GenBank/DDBJ whole genome shotgun (WGS) entry which is preliminary data.</text>
</comment>